<proteinExistence type="predicted"/>
<name>A0ABQ2D2I1_9DEIO</name>
<organism evidence="1 2">
    <name type="scientific">Deinococcus roseus</name>
    <dbReference type="NCBI Taxonomy" id="392414"/>
    <lineage>
        <taxon>Bacteria</taxon>
        <taxon>Thermotogati</taxon>
        <taxon>Deinococcota</taxon>
        <taxon>Deinococci</taxon>
        <taxon>Deinococcales</taxon>
        <taxon>Deinococcaceae</taxon>
        <taxon>Deinococcus</taxon>
    </lineage>
</organism>
<comment type="caution">
    <text evidence="1">The sequence shown here is derived from an EMBL/GenBank/DDBJ whole genome shotgun (WGS) entry which is preliminary data.</text>
</comment>
<dbReference type="EMBL" id="BMOD01000013">
    <property type="protein sequence ID" value="GGJ43269.1"/>
    <property type="molecule type" value="Genomic_DNA"/>
</dbReference>
<dbReference type="RefSeq" id="WP_189004100.1">
    <property type="nucleotide sequence ID" value="NZ_BMOD01000013.1"/>
</dbReference>
<gene>
    <name evidence="1" type="ORF">GCM10008938_31900</name>
</gene>
<evidence type="ECO:0008006" key="3">
    <source>
        <dbReference type="Google" id="ProtNLM"/>
    </source>
</evidence>
<evidence type="ECO:0000313" key="1">
    <source>
        <dbReference type="EMBL" id="GGJ43269.1"/>
    </source>
</evidence>
<accession>A0ABQ2D2I1</accession>
<evidence type="ECO:0000313" key="2">
    <source>
        <dbReference type="Proteomes" id="UP000632222"/>
    </source>
</evidence>
<sequence>MILESRILGRKKAFEPVSLTLSRSTLTLQELIEEVVREQVEAFNQRQQDGQLFKLLTPESLQKGLEVGKITSGGLETQQQADVFEAQQVAITAFKDGLYYVFLGENQLEDLSETLNLPEDARIMFLRLTPLVGG</sequence>
<reference evidence="2" key="1">
    <citation type="journal article" date="2019" name="Int. J. Syst. Evol. Microbiol.">
        <title>The Global Catalogue of Microorganisms (GCM) 10K type strain sequencing project: providing services to taxonomists for standard genome sequencing and annotation.</title>
        <authorList>
            <consortium name="The Broad Institute Genomics Platform"/>
            <consortium name="The Broad Institute Genome Sequencing Center for Infectious Disease"/>
            <person name="Wu L."/>
            <person name="Ma J."/>
        </authorList>
    </citation>
    <scope>NUCLEOTIDE SEQUENCE [LARGE SCALE GENOMIC DNA]</scope>
    <source>
        <strain evidence="2">JCM 14370</strain>
    </source>
</reference>
<keyword evidence="2" id="KW-1185">Reference proteome</keyword>
<dbReference type="Proteomes" id="UP000632222">
    <property type="component" value="Unassembled WGS sequence"/>
</dbReference>
<protein>
    <recommendedName>
        <fullName evidence="3">Cyclophilin-like domain-containing protein</fullName>
    </recommendedName>
</protein>